<feature type="transmembrane region" description="Helical" evidence="13">
    <location>
        <begin position="106"/>
        <end position="127"/>
    </location>
</feature>
<organism evidence="14 15">
    <name type="scientific">Secundilactobacillus silagincola</name>
    <dbReference type="NCBI Taxonomy" id="1714681"/>
    <lineage>
        <taxon>Bacteria</taxon>
        <taxon>Bacillati</taxon>
        <taxon>Bacillota</taxon>
        <taxon>Bacilli</taxon>
        <taxon>Lactobacillales</taxon>
        <taxon>Lactobacillaceae</taxon>
        <taxon>Secundilactobacillus</taxon>
    </lineage>
</organism>
<dbReference type="Pfam" id="PF06736">
    <property type="entry name" value="TMEM175"/>
    <property type="match status" value="1"/>
</dbReference>
<keyword evidence="6" id="KW-0631">Potassium channel</keyword>
<keyword evidence="7" id="KW-0630">Potassium</keyword>
<name>A0A1Z5J402_9LACO</name>
<comment type="subcellular location">
    <subcellularLocation>
        <location evidence="1">Membrane</location>
        <topology evidence="1">Multi-pass membrane protein</topology>
    </subcellularLocation>
</comment>
<feature type="transmembrane region" description="Helical" evidence="13">
    <location>
        <begin position="69"/>
        <end position="91"/>
    </location>
</feature>
<dbReference type="EMBL" id="BCMJ01000009">
    <property type="protein sequence ID" value="GAX08804.1"/>
    <property type="molecule type" value="Genomic_DNA"/>
</dbReference>
<evidence type="ECO:0000256" key="12">
    <source>
        <dbReference type="ARBA" id="ARBA00034430"/>
    </source>
</evidence>
<evidence type="ECO:0000256" key="3">
    <source>
        <dbReference type="ARBA" id="ARBA00022448"/>
    </source>
</evidence>
<keyword evidence="4" id="KW-0633">Potassium transport</keyword>
<dbReference type="RefSeq" id="WP_098825844.1">
    <property type="nucleotide sequence ID" value="NZ_BCMJ01000009.1"/>
</dbReference>
<dbReference type="OrthoDB" id="7626281at2"/>
<evidence type="ECO:0000256" key="11">
    <source>
        <dbReference type="ARBA" id="ARBA00023303"/>
    </source>
</evidence>
<gene>
    <name evidence="14" type="ORF">IWT5_01969</name>
</gene>
<accession>A0A1Z5J402</accession>
<evidence type="ECO:0000256" key="9">
    <source>
        <dbReference type="ARBA" id="ARBA00023065"/>
    </source>
</evidence>
<keyword evidence="10 13" id="KW-0472">Membrane</keyword>
<evidence type="ECO:0000256" key="8">
    <source>
        <dbReference type="ARBA" id="ARBA00022989"/>
    </source>
</evidence>
<proteinExistence type="inferred from homology"/>
<evidence type="ECO:0000256" key="7">
    <source>
        <dbReference type="ARBA" id="ARBA00022958"/>
    </source>
</evidence>
<keyword evidence="15" id="KW-1185">Reference proteome</keyword>
<comment type="catalytic activity">
    <reaction evidence="12">
        <text>K(+)(in) = K(+)(out)</text>
        <dbReference type="Rhea" id="RHEA:29463"/>
        <dbReference type="ChEBI" id="CHEBI:29103"/>
    </reaction>
</comment>
<sequence length="201" mass="22557">MSKSRLEAFTDGVMAIIVTILVLEIPEPDGTTFSALWPLRYKLILYLLSFLTVTVYWNNHHHLFQITEMVSGAVLWANNLFLLTISVLPIATDWAGSHTGYSAPEATMGIVFLAVNISFYVLVKALLAAHEPDSVFTKFFGKGQRKSWYSMLVVLIGIGLAFVWPPASAILCFGSLVPWIVPDHRVDRYLKKKSKQQLVKK</sequence>
<dbReference type="GO" id="GO:0016020">
    <property type="term" value="C:membrane"/>
    <property type="evidence" value="ECO:0007669"/>
    <property type="project" value="UniProtKB-SubCell"/>
</dbReference>
<keyword evidence="9" id="KW-0406">Ion transport</keyword>
<evidence type="ECO:0000256" key="10">
    <source>
        <dbReference type="ARBA" id="ARBA00023136"/>
    </source>
</evidence>
<feature type="transmembrane region" description="Helical" evidence="13">
    <location>
        <begin position="7"/>
        <end position="25"/>
    </location>
</feature>
<dbReference type="AlphaFoldDB" id="A0A1Z5J402"/>
<comment type="similarity">
    <text evidence="2">Belongs to the TMEM175 family.</text>
</comment>
<feature type="transmembrane region" description="Helical" evidence="13">
    <location>
        <begin position="37"/>
        <end position="57"/>
    </location>
</feature>
<evidence type="ECO:0000256" key="4">
    <source>
        <dbReference type="ARBA" id="ARBA00022538"/>
    </source>
</evidence>
<keyword evidence="3" id="KW-0813">Transport</keyword>
<keyword evidence="11" id="KW-0407">Ion channel</keyword>
<dbReference type="InterPro" id="IPR010617">
    <property type="entry name" value="TMEM175-like"/>
</dbReference>
<evidence type="ECO:0000256" key="5">
    <source>
        <dbReference type="ARBA" id="ARBA00022692"/>
    </source>
</evidence>
<dbReference type="PANTHER" id="PTHR31462:SF5">
    <property type="entry name" value="ENDOSOMAL_LYSOSOMAL PROTON CHANNEL TMEM175"/>
    <property type="match status" value="1"/>
</dbReference>
<evidence type="ECO:0000256" key="13">
    <source>
        <dbReference type="SAM" id="Phobius"/>
    </source>
</evidence>
<evidence type="ECO:0000313" key="14">
    <source>
        <dbReference type="EMBL" id="GAX08804.1"/>
    </source>
</evidence>
<comment type="caution">
    <text evidence="14">The sequence shown here is derived from an EMBL/GenBank/DDBJ whole genome shotgun (WGS) entry which is preliminary data.</text>
</comment>
<evidence type="ECO:0000256" key="1">
    <source>
        <dbReference type="ARBA" id="ARBA00004141"/>
    </source>
</evidence>
<evidence type="ECO:0000256" key="2">
    <source>
        <dbReference type="ARBA" id="ARBA00006920"/>
    </source>
</evidence>
<dbReference type="PANTHER" id="PTHR31462">
    <property type="entry name" value="ENDOSOMAL/LYSOSOMAL POTASSIUM CHANNEL TMEM175"/>
    <property type="match status" value="1"/>
</dbReference>
<keyword evidence="5 13" id="KW-0812">Transmembrane</keyword>
<evidence type="ECO:0000313" key="15">
    <source>
        <dbReference type="Proteomes" id="UP000223370"/>
    </source>
</evidence>
<dbReference type="GO" id="GO:0005267">
    <property type="term" value="F:potassium channel activity"/>
    <property type="evidence" value="ECO:0007669"/>
    <property type="project" value="UniProtKB-KW"/>
</dbReference>
<keyword evidence="8 13" id="KW-1133">Transmembrane helix</keyword>
<evidence type="ECO:0000256" key="6">
    <source>
        <dbReference type="ARBA" id="ARBA00022826"/>
    </source>
</evidence>
<protein>
    <submittedName>
        <fullName evidence="14">Membrane protein</fullName>
    </submittedName>
</protein>
<dbReference type="Proteomes" id="UP000223370">
    <property type="component" value="Unassembled WGS sequence"/>
</dbReference>
<dbReference type="GO" id="GO:0015252">
    <property type="term" value="F:proton channel activity"/>
    <property type="evidence" value="ECO:0007669"/>
    <property type="project" value="InterPro"/>
</dbReference>
<feature type="transmembrane region" description="Helical" evidence="13">
    <location>
        <begin position="148"/>
        <end position="181"/>
    </location>
</feature>
<reference evidence="14 15" key="1">
    <citation type="submission" date="2015-11" db="EMBL/GenBank/DDBJ databases">
        <title>Draft genome sequences of new species of the genus Lactobacillus isolated from orchardgrass silage.</title>
        <authorList>
            <person name="Tohno M."/>
            <person name="Tanizawa Y."/>
            <person name="Arita M."/>
        </authorList>
    </citation>
    <scope>NUCLEOTIDE SEQUENCE [LARGE SCALE GENOMIC DNA]</scope>
    <source>
        <strain evidence="14 15">IWT5</strain>
    </source>
</reference>